<dbReference type="Pfam" id="PF14805">
    <property type="entry name" value="THDPS_N_2"/>
    <property type="match status" value="1"/>
</dbReference>
<feature type="non-terminal residue" evidence="3">
    <location>
        <position position="57"/>
    </location>
</feature>
<feature type="domain" description="Tetrahydrodipicolinate-N-succinyltransferase chain A" evidence="2">
    <location>
        <begin position="13"/>
        <end position="56"/>
    </location>
</feature>
<dbReference type="EC" id="2.3.1.117" evidence="3"/>
<evidence type="ECO:0000313" key="4">
    <source>
        <dbReference type="Proteomes" id="UP000262878"/>
    </source>
</evidence>
<keyword evidence="3" id="KW-0012">Acyltransferase</keyword>
<dbReference type="STRING" id="314276.OS145_13079"/>
<proteinExistence type="inferred from homology"/>
<organism evidence="3 4">
    <name type="scientific">Idiomarina baltica</name>
    <dbReference type="NCBI Taxonomy" id="190892"/>
    <lineage>
        <taxon>Bacteria</taxon>
        <taxon>Pseudomonadati</taxon>
        <taxon>Pseudomonadota</taxon>
        <taxon>Gammaproteobacteria</taxon>
        <taxon>Alteromonadales</taxon>
        <taxon>Idiomarinaceae</taxon>
        <taxon>Idiomarina</taxon>
    </lineage>
</organism>
<evidence type="ECO:0000256" key="1">
    <source>
        <dbReference type="ARBA" id="ARBA00007274"/>
    </source>
</evidence>
<dbReference type="GO" id="GO:0008666">
    <property type="term" value="F:2,3,4,5-tetrahydropyridine-2,6-dicarboxylate N-succinyltransferase activity"/>
    <property type="evidence" value="ECO:0007669"/>
    <property type="project" value="UniProtKB-EC"/>
</dbReference>
<comment type="similarity">
    <text evidence="1">Belongs to the transferase hexapeptide repeat family.</text>
</comment>
<protein>
    <submittedName>
        <fullName evidence="3">2,3,4,5-tetrahydropyridine-2,6-dicarboxylate N-succinyltransferase</fullName>
        <ecNumber evidence="3">2.3.1.117</ecNumber>
    </submittedName>
</protein>
<evidence type="ECO:0000313" key="3">
    <source>
        <dbReference type="EMBL" id="HAR55992.1"/>
    </source>
</evidence>
<sequence>MDNEANMSFEKYKKLINEAFEQRDQISPRTDDDELREVVRYIIDEIDRGELRVAEKV</sequence>
<keyword evidence="3" id="KW-0808">Transferase</keyword>
<name>A0A348WN80_9GAMM</name>
<evidence type="ECO:0000259" key="2">
    <source>
        <dbReference type="Pfam" id="PF14805"/>
    </source>
</evidence>
<dbReference type="AlphaFoldDB" id="A0A348WN80"/>
<dbReference type="InterPro" id="IPR037133">
    <property type="entry name" value="THP_succinylTrfase_N_sf"/>
</dbReference>
<reference evidence="3 4" key="1">
    <citation type="journal article" date="2018" name="Nat. Biotechnol.">
        <title>A standardized bacterial taxonomy based on genome phylogeny substantially revises the tree of life.</title>
        <authorList>
            <person name="Parks D.H."/>
            <person name="Chuvochina M."/>
            <person name="Waite D.W."/>
            <person name="Rinke C."/>
            <person name="Skarshewski A."/>
            <person name="Chaumeil P.A."/>
            <person name="Hugenholtz P."/>
        </authorList>
    </citation>
    <scope>NUCLEOTIDE SEQUENCE [LARGE SCALE GENOMIC DNA]</scope>
    <source>
        <strain evidence="3">UBA9360</strain>
    </source>
</reference>
<accession>A0A348WN80</accession>
<dbReference type="EMBL" id="DMUP01000094">
    <property type="protein sequence ID" value="HAR55992.1"/>
    <property type="molecule type" value="Genomic_DNA"/>
</dbReference>
<dbReference type="Proteomes" id="UP000262878">
    <property type="component" value="Unassembled WGS sequence"/>
</dbReference>
<gene>
    <name evidence="3" type="primary">dapD</name>
    <name evidence="3" type="ORF">DCR58_04300</name>
</gene>
<dbReference type="Gene3D" id="1.10.166.10">
    <property type="entry name" value="Tetrahydrodipicolinate-N-succinyltransferase, N-terminal domain"/>
    <property type="match status" value="1"/>
</dbReference>
<dbReference type="InterPro" id="IPR023180">
    <property type="entry name" value="THP_succinylTrfase_dom1"/>
</dbReference>
<comment type="caution">
    <text evidence="3">The sequence shown here is derived from an EMBL/GenBank/DDBJ whole genome shotgun (WGS) entry which is preliminary data.</text>
</comment>